<feature type="compositionally biased region" description="Polar residues" evidence="1">
    <location>
        <begin position="20"/>
        <end position="31"/>
    </location>
</feature>
<reference evidence="2 3" key="1">
    <citation type="journal article" date="2015" name="Genome Biol. Evol.">
        <title>Phylogenomic analyses indicate that early fungi evolved digesting cell walls of algal ancestors of land plants.</title>
        <authorList>
            <person name="Chang Y."/>
            <person name="Wang S."/>
            <person name="Sekimoto S."/>
            <person name="Aerts A.L."/>
            <person name="Choi C."/>
            <person name="Clum A."/>
            <person name="LaButti K.M."/>
            <person name="Lindquist E.A."/>
            <person name="Yee Ngan C."/>
            <person name="Ohm R.A."/>
            <person name="Salamov A.A."/>
            <person name="Grigoriev I.V."/>
            <person name="Spatafora J.W."/>
            <person name="Berbee M.L."/>
        </authorList>
    </citation>
    <scope>NUCLEOTIDE SEQUENCE [LARGE SCALE GENOMIC DNA]</scope>
    <source>
        <strain evidence="2 3">JEL478</strain>
    </source>
</reference>
<evidence type="ECO:0000313" key="3">
    <source>
        <dbReference type="Proteomes" id="UP000070544"/>
    </source>
</evidence>
<keyword evidence="3" id="KW-1185">Reference proteome</keyword>
<dbReference type="Proteomes" id="UP000070544">
    <property type="component" value="Unassembled WGS sequence"/>
</dbReference>
<feature type="compositionally biased region" description="Polar residues" evidence="1">
    <location>
        <begin position="48"/>
        <end position="62"/>
    </location>
</feature>
<feature type="region of interest" description="Disordered" evidence="1">
    <location>
        <begin position="20"/>
        <end position="76"/>
    </location>
</feature>
<protein>
    <submittedName>
        <fullName evidence="2">Uncharacterized protein</fullName>
    </submittedName>
</protein>
<accession>A0A139A3H3</accession>
<organism evidence="2 3">
    <name type="scientific">Gonapodya prolifera (strain JEL478)</name>
    <name type="common">Monoblepharis prolifera</name>
    <dbReference type="NCBI Taxonomy" id="1344416"/>
    <lineage>
        <taxon>Eukaryota</taxon>
        <taxon>Fungi</taxon>
        <taxon>Fungi incertae sedis</taxon>
        <taxon>Chytridiomycota</taxon>
        <taxon>Chytridiomycota incertae sedis</taxon>
        <taxon>Monoblepharidomycetes</taxon>
        <taxon>Monoblepharidales</taxon>
        <taxon>Gonapodyaceae</taxon>
        <taxon>Gonapodya</taxon>
    </lineage>
</organism>
<gene>
    <name evidence="2" type="ORF">M427DRAFT_36082</name>
</gene>
<evidence type="ECO:0000256" key="1">
    <source>
        <dbReference type="SAM" id="MobiDB-lite"/>
    </source>
</evidence>
<evidence type="ECO:0000313" key="2">
    <source>
        <dbReference type="EMBL" id="KXS11168.1"/>
    </source>
</evidence>
<feature type="region of interest" description="Disordered" evidence="1">
    <location>
        <begin position="91"/>
        <end position="151"/>
    </location>
</feature>
<name>A0A139A3H3_GONPJ</name>
<dbReference type="EMBL" id="KQ965806">
    <property type="protein sequence ID" value="KXS11168.1"/>
    <property type="molecule type" value="Genomic_DNA"/>
</dbReference>
<dbReference type="AlphaFoldDB" id="A0A139A3H3"/>
<sequence length="291" mass="31570">MIDELLKLFVSAVVEQVESRLQSSRLSNETRASGDVCDGEHALPMLSPASSTGQPVVSSSRPTFPRGESAVPTPSPSAIVAARVVIMSRHKCPAHKQQPPAPSRSGSDALSSHPPAGAQSLVQSGIKRPLTTSSTTSSEEDTSAPNSTCEGSSLGVDEYKWKVLSGWPPHHMHPIAKVTSELLRSQLNPTLEPKTNNNTISIARKFYNASMHNWLVDNNIESLLDGFQVKRNQFGQPCLGWNSAAKFQKRLIEKGIVTHFKMVVDDFNSSVSDAERAQILEPKKDHNGLSV</sequence>
<proteinExistence type="predicted"/>